<accession>A0ACB6RJP8</accession>
<evidence type="ECO:0000313" key="2">
    <source>
        <dbReference type="Proteomes" id="UP000799754"/>
    </source>
</evidence>
<proteinExistence type="predicted"/>
<protein>
    <submittedName>
        <fullName evidence="1">Uncharacterized protein</fullName>
    </submittedName>
</protein>
<gene>
    <name evidence="1" type="ORF">BU25DRAFT_435123</name>
</gene>
<evidence type="ECO:0000313" key="1">
    <source>
        <dbReference type="EMBL" id="KAF2622053.1"/>
    </source>
</evidence>
<dbReference type="Proteomes" id="UP000799754">
    <property type="component" value="Unassembled WGS sequence"/>
</dbReference>
<comment type="caution">
    <text evidence="1">The sequence shown here is derived from an EMBL/GenBank/DDBJ whole genome shotgun (WGS) entry which is preliminary data.</text>
</comment>
<sequence>MSCKHTYLRLNLLPFAELAGFKDWLPMKSRNTMTDTRRISLFVARVPQASKEMDFMREWIVPHLDEAPTTQLSSLDTELFVEYFRAFYHGMDLRILPNKFSWTSWDKSIYPNRRANLPKHVGLTDSNQSTTRIRVRSVAHKSITAQLNLNGILDTAISILPADAYALRLLVDHDIYENDDDDFCCGVRMEEAALLRFKQRATTRYLT</sequence>
<organism evidence="1 2">
    <name type="scientific">Macroventuria anomochaeta</name>
    <dbReference type="NCBI Taxonomy" id="301207"/>
    <lineage>
        <taxon>Eukaryota</taxon>
        <taxon>Fungi</taxon>
        <taxon>Dikarya</taxon>
        <taxon>Ascomycota</taxon>
        <taxon>Pezizomycotina</taxon>
        <taxon>Dothideomycetes</taxon>
        <taxon>Pleosporomycetidae</taxon>
        <taxon>Pleosporales</taxon>
        <taxon>Pleosporineae</taxon>
        <taxon>Didymellaceae</taxon>
        <taxon>Macroventuria</taxon>
    </lineage>
</organism>
<keyword evidence="2" id="KW-1185">Reference proteome</keyword>
<dbReference type="EMBL" id="MU006748">
    <property type="protein sequence ID" value="KAF2622053.1"/>
    <property type="molecule type" value="Genomic_DNA"/>
</dbReference>
<reference evidence="1" key="1">
    <citation type="journal article" date="2020" name="Stud. Mycol.">
        <title>101 Dothideomycetes genomes: a test case for predicting lifestyles and emergence of pathogens.</title>
        <authorList>
            <person name="Haridas S."/>
            <person name="Albert R."/>
            <person name="Binder M."/>
            <person name="Bloem J."/>
            <person name="Labutti K."/>
            <person name="Salamov A."/>
            <person name="Andreopoulos B."/>
            <person name="Baker S."/>
            <person name="Barry K."/>
            <person name="Bills G."/>
            <person name="Bluhm B."/>
            <person name="Cannon C."/>
            <person name="Castanera R."/>
            <person name="Culley D."/>
            <person name="Daum C."/>
            <person name="Ezra D."/>
            <person name="Gonzalez J."/>
            <person name="Henrissat B."/>
            <person name="Kuo A."/>
            <person name="Liang C."/>
            <person name="Lipzen A."/>
            <person name="Lutzoni F."/>
            <person name="Magnuson J."/>
            <person name="Mondo S."/>
            <person name="Nolan M."/>
            <person name="Ohm R."/>
            <person name="Pangilinan J."/>
            <person name="Park H.-J."/>
            <person name="Ramirez L."/>
            <person name="Alfaro M."/>
            <person name="Sun H."/>
            <person name="Tritt A."/>
            <person name="Yoshinaga Y."/>
            <person name="Zwiers L.-H."/>
            <person name="Turgeon B."/>
            <person name="Goodwin S."/>
            <person name="Spatafora J."/>
            <person name="Crous P."/>
            <person name="Grigoriev I."/>
        </authorList>
    </citation>
    <scope>NUCLEOTIDE SEQUENCE</scope>
    <source>
        <strain evidence="1">CBS 525.71</strain>
    </source>
</reference>
<name>A0ACB6RJP8_9PLEO</name>